<dbReference type="AlphaFoldDB" id="A0A6V8HBM8"/>
<dbReference type="InterPro" id="IPR000560">
    <property type="entry name" value="His_Pase_clade-2"/>
</dbReference>
<feature type="compositionally biased region" description="Basic and acidic residues" evidence="2">
    <location>
        <begin position="509"/>
        <end position="522"/>
    </location>
</feature>
<dbReference type="PANTHER" id="PTHR20963">
    <property type="entry name" value="MULTIPLE INOSITOL POLYPHOSPHATE PHOSPHATASE-RELATED"/>
    <property type="match status" value="1"/>
</dbReference>
<feature type="compositionally biased region" description="Low complexity" evidence="2">
    <location>
        <begin position="669"/>
        <end position="680"/>
    </location>
</feature>
<dbReference type="InterPro" id="IPR029033">
    <property type="entry name" value="His_PPase_superfam"/>
</dbReference>
<sequence>MATILKIPSFPWLGYMDKSISMEKKGHHHIAGNGGNGPWSQRATPASPDSFPPESCRVEQVHMLSRHSERYPTRTAGSRHLALIERLKGLNVPLNGSLSFFNDGWTYFTDNPERDFEQLTSTGPYAGTLGSFTTGVRFRTRYGHLLPKPGMKMRLWASDSKRVIDTASYFASGLLGVSMNWERNDIAEVDVIPETLDRGSDTLTPGDTCLRYIEDTVFGHDYGRNMLAQFQNAYIPPIARRLIDEEENQAVGGFTNVEIYSMQEMCGFETLARGSSPWCDVFTSQDWDHFEYARDLIHFYRAGPGNTYAGAMGWLWLNATSHLLEAGPDVGTMFFSFVHDGDIAPMLTALNIFNDPKYGHFLPVTHIAEDRVWRTATVMPMGATPLQPIGMDTGFAMTDEEYAELLEYEVITGEAPQYYIDPRRLGDYLDLTNINLDNIAESEGVVESVEQGDDHESVRAGSVRIKSEPLSEEGLMAARTGSVEVKEVSEDGVGEVEWVDVLPPMGKSPEIKQERESDKESEYVPTPPPRAATPPPATPPATTPWTIPEEAFVYHPPSWPTTEPMDEDEEEDEIMFDNAARDLQYCVHRITKDHRADDDDIEMPDAKEEVDDIDTEMGGLEETAEDTPMDCTPDLTSVERALMHPDAKAKLKAARCRRSPGYRRTPSNGSLTSTGLSSSRRSPKRGQKQKKDVFRETLHRIREFSVERVVVQAGPFGQLTRSPSDFVIRNSPSSPPKTTKTHQAVKRRHKIGKNSWLQRVETLANAAACVSVLDPVYFPVVRF</sequence>
<proteinExistence type="predicted"/>
<protein>
    <recommendedName>
        <fullName evidence="5">Acid phosphatase</fullName>
    </recommendedName>
</protein>
<dbReference type="PANTHER" id="PTHR20963:SF18">
    <property type="entry name" value="ACID PHOSPHATASE PHO11-RELATED"/>
    <property type="match status" value="1"/>
</dbReference>
<dbReference type="SUPFAM" id="SSF53254">
    <property type="entry name" value="Phosphoglycerate mutase-like"/>
    <property type="match status" value="1"/>
</dbReference>
<feature type="compositionally biased region" description="Basic residues" evidence="2">
    <location>
        <begin position="650"/>
        <end position="661"/>
    </location>
</feature>
<dbReference type="CDD" id="cd07061">
    <property type="entry name" value="HP_HAP_like"/>
    <property type="match status" value="1"/>
</dbReference>
<evidence type="ECO:0000313" key="4">
    <source>
        <dbReference type="Proteomes" id="UP000053095"/>
    </source>
</evidence>
<keyword evidence="4" id="KW-1185">Reference proteome</keyword>
<dbReference type="Pfam" id="PF00328">
    <property type="entry name" value="His_Phos_2"/>
    <property type="match status" value="1"/>
</dbReference>
<dbReference type="GO" id="GO:0003993">
    <property type="term" value="F:acid phosphatase activity"/>
    <property type="evidence" value="ECO:0007669"/>
    <property type="project" value="TreeGrafter"/>
</dbReference>
<organism evidence="3 4">
    <name type="scientific">Talaromyces pinophilus</name>
    <name type="common">Penicillium pinophilum</name>
    <dbReference type="NCBI Taxonomy" id="128442"/>
    <lineage>
        <taxon>Eukaryota</taxon>
        <taxon>Fungi</taxon>
        <taxon>Dikarya</taxon>
        <taxon>Ascomycota</taxon>
        <taxon>Pezizomycotina</taxon>
        <taxon>Eurotiomycetes</taxon>
        <taxon>Eurotiomycetidae</taxon>
        <taxon>Eurotiales</taxon>
        <taxon>Trichocomaceae</taxon>
        <taxon>Talaromyces</taxon>
        <taxon>Talaromyces sect. Talaromyces</taxon>
    </lineage>
</organism>
<comment type="caution">
    <text evidence="3">The sequence shown here is derived from an EMBL/GenBank/DDBJ whole genome shotgun (WGS) entry which is preliminary data.</text>
</comment>
<feature type="region of interest" description="Disordered" evidence="2">
    <location>
        <begin position="504"/>
        <end position="542"/>
    </location>
</feature>
<accession>A0A6V8HBM8</accession>
<feature type="region of interest" description="Disordered" evidence="2">
    <location>
        <begin position="722"/>
        <end position="748"/>
    </location>
</feature>
<name>A0A6V8HBM8_TALPI</name>
<feature type="region of interest" description="Disordered" evidence="2">
    <location>
        <begin position="646"/>
        <end position="692"/>
    </location>
</feature>
<dbReference type="EMBL" id="DF933820">
    <property type="protein sequence ID" value="GAM37689.1"/>
    <property type="molecule type" value="Genomic_DNA"/>
</dbReference>
<evidence type="ECO:0000256" key="1">
    <source>
        <dbReference type="ARBA" id="ARBA00022801"/>
    </source>
</evidence>
<feature type="compositionally biased region" description="Pro residues" evidence="2">
    <location>
        <begin position="525"/>
        <end position="542"/>
    </location>
</feature>
<reference evidence="4" key="1">
    <citation type="journal article" date="2015" name="Genome Announc.">
        <title>Draft genome sequence of Talaromyces cellulolyticus strain Y-94, a source of lignocellulosic biomass-degrading enzymes.</title>
        <authorList>
            <person name="Fujii T."/>
            <person name="Koike H."/>
            <person name="Sawayama S."/>
            <person name="Yano S."/>
            <person name="Inoue H."/>
        </authorList>
    </citation>
    <scope>NUCLEOTIDE SEQUENCE [LARGE SCALE GENOMIC DNA]</scope>
    <source>
        <strain evidence="4">Y-94</strain>
    </source>
</reference>
<evidence type="ECO:0000256" key="2">
    <source>
        <dbReference type="SAM" id="MobiDB-lite"/>
    </source>
</evidence>
<gene>
    <name evidence="3" type="ORF">TCE0_024f07811</name>
</gene>
<dbReference type="Proteomes" id="UP000053095">
    <property type="component" value="Unassembled WGS sequence"/>
</dbReference>
<feature type="region of interest" description="Disordered" evidence="2">
    <location>
        <begin position="26"/>
        <end position="53"/>
    </location>
</feature>
<dbReference type="Gene3D" id="3.40.50.1240">
    <property type="entry name" value="Phosphoglycerate mutase-like"/>
    <property type="match status" value="1"/>
</dbReference>
<evidence type="ECO:0008006" key="5">
    <source>
        <dbReference type="Google" id="ProtNLM"/>
    </source>
</evidence>
<evidence type="ECO:0000313" key="3">
    <source>
        <dbReference type="EMBL" id="GAM37689.1"/>
    </source>
</evidence>
<keyword evidence="1" id="KW-0378">Hydrolase</keyword>
<dbReference type="GO" id="GO:0009277">
    <property type="term" value="C:fungal-type cell wall"/>
    <property type="evidence" value="ECO:0007669"/>
    <property type="project" value="TreeGrafter"/>
</dbReference>
<feature type="compositionally biased region" description="Basic residues" evidence="2">
    <location>
        <begin position="739"/>
        <end position="748"/>
    </location>
</feature>